<name>A0A4R4EJI2_9BACL</name>
<sequence length="178" mass="20125">MKKLFLFFSALLMFISVNTLAFASPLSGTESSASESEITPYINIYTWEVYDHGELYIDYGPWTFCVAGYYAEGASLNCSKSVGMNEGYTGSLKVSIGAAEAAFGYSFSRTESTTTAYVYPFKKNDEYKTIEYQHFYYKQELFQRLKVCSTSIPIGCSYTGDEATLTPRHFRGFIYRVV</sequence>
<keyword evidence="1" id="KW-0732">Signal</keyword>
<dbReference type="AlphaFoldDB" id="A0A4R4EJI2"/>
<proteinExistence type="predicted"/>
<gene>
    <name evidence="2" type="ORF">E0485_07850</name>
</gene>
<evidence type="ECO:0000313" key="3">
    <source>
        <dbReference type="Proteomes" id="UP000295418"/>
    </source>
</evidence>
<feature type="signal peptide" evidence="1">
    <location>
        <begin position="1"/>
        <end position="23"/>
    </location>
</feature>
<accession>A0A4R4EJI2</accession>
<dbReference type="Proteomes" id="UP000295418">
    <property type="component" value="Unassembled WGS sequence"/>
</dbReference>
<protein>
    <submittedName>
        <fullName evidence="2">Uncharacterized protein</fullName>
    </submittedName>
</protein>
<reference evidence="2 3" key="1">
    <citation type="submission" date="2019-03" db="EMBL/GenBank/DDBJ databases">
        <authorList>
            <person name="Kim M.K.M."/>
        </authorList>
    </citation>
    <scope>NUCLEOTIDE SEQUENCE [LARGE SCALE GENOMIC DNA]</scope>
    <source>
        <strain evidence="2 3">18JY21-1</strain>
    </source>
</reference>
<organism evidence="2 3">
    <name type="scientific">Paenibacillus albiflavus</name>
    <dbReference type="NCBI Taxonomy" id="2545760"/>
    <lineage>
        <taxon>Bacteria</taxon>
        <taxon>Bacillati</taxon>
        <taxon>Bacillota</taxon>
        <taxon>Bacilli</taxon>
        <taxon>Bacillales</taxon>
        <taxon>Paenibacillaceae</taxon>
        <taxon>Paenibacillus</taxon>
    </lineage>
</organism>
<evidence type="ECO:0000313" key="2">
    <source>
        <dbReference type="EMBL" id="TCZ78408.1"/>
    </source>
</evidence>
<feature type="chain" id="PRO_5020999892" evidence="1">
    <location>
        <begin position="24"/>
        <end position="178"/>
    </location>
</feature>
<dbReference type="EMBL" id="SKFG01000005">
    <property type="protein sequence ID" value="TCZ78408.1"/>
    <property type="molecule type" value="Genomic_DNA"/>
</dbReference>
<comment type="caution">
    <text evidence="2">The sequence shown here is derived from an EMBL/GenBank/DDBJ whole genome shotgun (WGS) entry which is preliminary data.</text>
</comment>
<dbReference type="RefSeq" id="WP_132417444.1">
    <property type="nucleotide sequence ID" value="NZ_SKFG01000005.1"/>
</dbReference>
<evidence type="ECO:0000256" key="1">
    <source>
        <dbReference type="SAM" id="SignalP"/>
    </source>
</evidence>
<keyword evidence="3" id="KW-1185">Reference proteome</keyword>